<dbReference type="GO" id="GO:0016810">
    <property type="term" value="F:hydrolase activity, acting on carbon-nitrogen (but not peptide) bonds"/>
    <property type="evidence" value="ECO:0007669"/>
    <property type="project" value="InterPro"/>
</dbReference>
<reference evidence="4 5" key="1">
    <citation type="submission" date="2015-10" db="EMBL/GenBank/DDBJ databases">
        <title>A novel member of the family Ruminococcaceae isolated from human faeces.</title>
        <authorList>
            <person name="Shkoporov A.N."/>
            <person name="Chaplin A.V."/>
            <person name="Motuzova O.V."/>
            <person name="Kafarskaia L.I."/>
            <person name="Efimov B.A."/>
        </authorList>
    </citation>
    <scope>NUCLEOTIDE SEQUENCE [LARGE SCALE GENOMIC DNA]</scope>
    <source>
        <strain evidence="4 5">668</strain>
    </source>
</reference>
<evidence type="ECO:0000313" key="5">
    <source>
        <dbReference type="Proteomes" id="UP000053433"/>
    </source>
</evidence>
<protein>
    <recommendedName>
        <fullName evidence="3">NodB homology domain-containing protein</fullName>
    </recommendedName>
</protein>
<evidence type="ECO:0000256" key="2">
    <source>
        <dbReference type="ARBA" id="ARBA00022729"/>
    </source>
</evidence>
<gene>
    <name evidence="4" type="ORF">ASJ35_16665</name>
</gene>
<comment type="subcellular location">
    <subcellularLocation>
        <location evidence="1">Secreted</location>
    </subcellularLocation>
</comment>
<dbReference type="InterPro" id="IPR051398">
    <property type="entry name" value="Polysacch_Deacetylase"/>
</dbReference>
<dbReference type="GO" id="GO:0005576">
    <property type="term" value="C:extracellular region"/>
    <property type="evidence" value="ECO:0007669"/>
    <property type="project" value="UniProtKB-SubCell"/>
</dbReference>
<feature type="domain" description="NodB homology" evidence="3">
    <location>
        <begin position="2"/>
        <end position="127"/>
    </location>
</feature>
<evidence type="ECO:0000256" key="1">
    <source>
        <dbReference type="ARBA" id="ARBA00004613"/>
    </source>
</evidence>
<dbReference type="GO" id="GO:0005975">
    <property type="term" value="P:carbohydrate metabolic process"/>
    <property type="evidence" value="ECO:0007669"/>
    <property type="project" value="InterPro"/>
</dbReference>
<dbReference type="PANTHER" id="PTHR34216">
    <property type="match status" value="1"/>
</dbReference>
<dbReference type="AlphaFoldDB" id="A0A0W7TM14"/>
<dbReference type="CDD" id="cd10967">
    <property type="entry name" value="CE4_GLA_like_6s"/>
    <property type="match status" value="1"/>
</dbReference>
<proteinExistence type="predicted"/>
<name>A0A0W7TM14_9FIRM</name>
<evidence type="ECO:0000259" key="3">
    <source>
        <dbReference type="Pfam" id="PF01522"/>
    </source>
</evidence>
<dbReference type="Pfam" id="PF01522">
    <property type="entry name" value="Polysacc_deac_1"/>
    <property type="match status" value="1"/>
</dbReference>
<dbReference type="Gene3D" id="3.20.20.370">
    <property type="entry name" value="Glycoside hydrolase/deacetylase"/>
    <property type="match status" value="1"/>
</dbReference>
<dbReference type="EMBL" id="LMUA01000037">
    <property type="protein sequence ID" value="KUE74890.1"/>
    <property type="molecule type" value="Genomic_DNA"/>
</dbReference>
<keyword evidence="2" id="KW-0732">Signal</keyword>
<comment type="caution">
    <text evidence="4">The sequence shown here is derived from an EMBL/GenBank/DDBJ whole genome shotgun (WGS) entry which is preliminary data.</text>
</comment>
<sequence>MSYDDGVTQDIRFIEMLNKYKLKGTFNLNSGLLGQPGVITIGRKPVTHNKVCPEDVKSIYAGHEVASHGLYHATICDSDPARCLNEILACRKELERLEGYPITGYAYAFGAYDNTVLQALRICGITYARTIKPTYAFTLPENFLIWNPTCHHDDEMLPELIEKFLNDTSPFPMLKLFYVWGHCYEFDQNDNWDVMEHFLKKIAGYEDIWYATNNEIERYVSAYRKLVFSVDGSVVYNPTCTAVWLGAIGSDCVTEVGPGCVTELPDPAIL</sequence>
<dbReference type="Proteomes" id="UP000053433">
    <property type="component" value="Unassembled WGS sequence"/>
</dbReference>
<organism evidence="4 5">
    <name type="scientific">Ruthenibacterium lactatiformans</name>
    <dbReference type="NCBI Taxonomy" id="1550024"/>
    <lineage>
        <taxon>Bacteria</taxon>
        <taxon>Bacillati</taxon>
        <taxon>Bacillota</taxon>
        <taxon>Clostridia</taxon>
        <taxon>Eubacteriales</taxon>
        <taxon>Oscillospiraceae</taxon>
        <taxon>Ruthenibacterium</taxon>
    </lineage>
</organism>
<dbReference type="InterPro" id="IPR011330">
    <property type="entry name" value="Glyco_hydro/deAcase_b/a-brl"/>
</dbReference>
<dbReference type="SUPFAM" id="SSF88713">
    <property type="entry name" value="Glycoside hydrolase/deacetylase"/>
    <property type="match status" value="1"/>
</dbReference>
<dbReference type="InterPro" id="IPR002509">
    <property type="entry name" value="NODB_dom"/>
</dbReference>
<evidence type="ECO:0000313" key="4">
    <source>
        <dbReference type="EMBL" id="KUE74890.1"/>
    </source>
</evidence>
<dbReference type="PANTHER" id="PTHR34216:SF3">
    <property type="entry name" value="POLY-BETA-1,6-N-ACETYL-D-GLUCOSAMINE N-DEACETYLASE"/>
    <property type="match status" value="1"/>
</dbReference>
<accession>A0A0W7TM14</accession>